<keyword evidence="9" id="KW-1185">Reference proteome</keyword>
<evidence type="ECO:0000256" key="1">
    <source>
        <dbReference type="ARBA" id="ARBA00004141"/>
    </source>
</evidence>
<comment type="subcellular location">
    <subcellularLocation>
        <location evidence="6">Cell membrane</location>
        <topology evidence="6">Multi-pass membrane protein</topology>
    </subcellularLocation>
    <subcellularLocation>
        <location evidence="1">Membrane</location>
        <topology evidence="1">Multi-pass membrane protein</topology>
    </subcellularLocation>
</comment>
<evidence type="ECO:0000313" key="8">
    <source>
        <dbReference type="EMBL" id="ADD41498.1"/>
    </source>
</evidence>
<dbReference type="STRING" id="446470.Snas_1802"/>
<accession>D3PYD1</accession>
<evidence type="ECO:0000313" key="9">
    <source>
        <dbReference type="Proteomes" id="UP000000844"/>
    </source>
</evidence>
<keyword evidence="5" id="KW-0046">Antibiotic resistance</keyword>
<dbReference type="EMBL" id="CP001778">
    <property type="protein sequence ID" value="ADD41498.1"/>
    <property type="molecule type" value="Genomic_DNA"/>
</dbReference>
<dbReference type="InterPro" id="IPR051784">
    <property type="entry name" value="Nod_factor_ABC_transporter"/>
</dbReference>
<dbReference type="InterPro" id="IPR047817">
    <property type="entry name" value="ABC2_TM_bact-type"/>
</dbReference>
<evidence type="ECO:0000256" key="4">
    <source>
        <dbReference type="ARBA" id="ARBA00023136"/>
    </source>
</evidence>
<dbReference type="GO" id="GO:0140359">
    <property type="term" value="F:ABC-type transporter activity"/>
    <property type="evidence" value="ECO:0007669"/>
    <property type="project" value="InterPro"/>
</dbReference>
<dbReference type="PANTHER" id="PTHR43229:SF2">
    <property type="entry name" value="NODULATION PROTEIN J"/>
    <property type="match status" value="1"/>
</dbReference>
<feature type="transmembrane region" description="Helical" evidence="6">
    <location>
        <begin position="184"/>
        <end position="202"/>
    </location>
</feature>
<evidence type="ECO:0000256" key="2">
    <source>
        <dbReference type="ARBA" id="ARBA00022692"/>
    </source>
</evidence>
<gene>
    <name evidence="8" type="ordered locus">Snas_1802</name>
</gene>
<evidence type="ECO:0000259" key="7">
    <source>
        <dbReference type="PROSITE" id="PS51012"/>
    </source>
</evidence>
<organism evidence="8 9">
    <name type="scientific">Stackebrandtia nassauensis (strain DSM 44728 / CIP 108903 / NRRL B-16338 / NBRC 102104 / LLR-40K-21)</name>
    <dbReference type="NCBI Taxonomy" id="446470"/>
    <lineage>
        <taxon>Bacteria</taxon>
        <taxon>Bacillati</taxon>
        <taxon>Actinomycetota</taxon>
        <taxon>Actinomycetes</taxon>
        <taxon>Glycomycetales</taxon>
        <taxon>Glycomycetaceae</taxon>
        <taxon>Stackebrandtia</taxon>
    </lineage>
</organism>
<keyword evidence="3 6" id="KW-1133">Transmembrane helix</keyword>
<feature type="transmembrane region" description="Helical" evidence="6">
    <location>
        <begin position="122"/>
        <end position="143"/>
    </location>
</feature>
<dbReference type="GO" id="GO:0043190">
    <property type="term" value="C:ATP-binding cassette (ABC) transporter complex"/>
    <property type="evidence" value="ECO:0007669"/>
    <property type="project" value="InterPro"/>
</dbReference>
<dbReference type="AlphaFoldDB" id="D3PYD1"/>
<feature type="transmembrane region" description="Helical" evidence="6">
    <location>
        <begin position="31"/>
        <end position="57"/>
    </location>
</feature>
<evidence type="ECO:0000256" key="3">
    <source>
        <dbReference type="ARBA" id="ARBA00022989"/>
    </source>
</evidence>
<proteinExistence type="inferred from homology"/>
<dbReference type="OrthoDB" id="9778589at2"/>
<dbReference type="InterPro" id="IPR013525">
    <property type="entry name" value="ABC2_TM"/>
</dbReference>
<dbReference type="Proteomes" id="UP000000844">
    <property type="component" value="Chromosome"/>
</dbReference>
<feature type="transmembrane region" description="Helical" evidence="6">
    <location>
        <begin position="69"/>
        <end position="92"/>
    </location>
</feature>
<keyword evidence="6" id="KW-0813">Transport</keyword>
<name>D3PYD1_STANL</name>
<dbReference type="PIRSF" id="PIRSF006648">
    <property type="entry name" value="DrrB"/>
    <property type="match status" value="1"/>
</dbReference>
<feature type="transmembrane region" description="Helical" evidence="6">
    <location>
        <begin position="149"/>
        <end position="172"/>
    </location>
</feature>
<dbReference type="PANTHER" id="PTHR43229">
    <property type="entry name" value="NODULATION PROTEIN J"/>
    <property type="match status" value="1"/>
</dbReference>
<keyword evidence="6" id="KW-1003">Cell membrane</keyword>
<evidence type="ECO:0000256" key="6">
    <source>
        <dbReference type="RuleBase" id="RU361157"/>
    </source>
</evidence>
<evidence type="ECO:0000256" key="5">
    <source>
        <dbReference type="ARBA" id="ARBA00023251"/>
    </source>
</evidence>
<sequence length="265" mass="28903">MTVLAVQLFRVRLGRSGAMVERNYTAHRRAWLLIISGVFEPLFYLFGLGIGVGALIGTIPLPDGREIDYATFVAPAMLANAAMMAAIAETTFNVFGKLKWAKLYDGILATPMRPMEIMMGETMWALIRGAIYVIAFIAVMAAMGMIASAWAILALPAAILIGLSFVGIGLTLSTVFKSWTDFDWLISIIFVMFLFSGTFTPVETYPEALRWLVYLSPLYHGIELVRGLTLGLPEWGLLGHAAFLAAVGGVGIAVAARRMGRLLYK</sequence>
<protein>
    <recommendedName>
        <fullName evidence="6">Transport permease protein</fullName>
    </recommendedName>
</protein>
<keyword evidence="2 6" id="KW-0812">Transmembrane</keyword>
<comment type="similarity">
    <text evidence="6">Belongs to the ABC-2 integral membrane protein family.</text>
</comment>
<dbReference type="eggNOG" id="COG0842">
    <property type="taxonomic scope" value="Bacteria"/>
</dbReference>
<dbReference type="Pfam" id="PF01061">
    <property type="entry name" value="ABC2_membrane"/>
    <property type="match status" value="1"/>
</dbReference>
<dbReference type="RefSeq" id="WP_013017069.1">
    <property type="nucleotide sequence ID" value="NC_013947.1"/>
</dbReference>
<dbReference type="HOGENOM" id="CLU_039483_3_1_11"/>
<dbReference type="PRINTS" id="PR00164">
    <property type="entry name" value="ABC2TRNSPORT"/>
</dbReference>
<dbReference type="PROSITE" id="PS51012">
    <property type="entry name" value="ABC_TM2"/>
    <property type="match status" value="1"/>
</dbReference>
<dbReference type="GO" id="GO:0046677">
    <property type="term" value="P:response to antibiotic"/>
    <property type="evidence" value="ECO:0007669"/>
    <property type="project" value="UniProtKB-KW"/>
</dbReference>
<keyword evidence="4 6" id="KW-0472">Membrane</keyword>
<feature type="transmembrane region" description="Helical" evidence="6">
    <location>
        <begin position="235"/>
        <end position="256"/>
    </location>
</feature>
<feature type="domain" description="ABC transmembrane type-2" evidence="7">
    <location>
        <begin position="32"/>
        <end position="262"/>
    </location>
</feature>
<dbReference type="KEGG" id="sna:Snas_1802"/>
<dbReference type="InterPro" id="IPR000412">
    <property type="entry name" value="ABC_2_transport"/>
</dbReference>
<reference evidence="8 9" key="1">
    <citation type="journal article" date="2009" name="Stand. Genomic Sci.">
        <title>Complete genome sequence of Stackebrandtia nassauensis type strain (LLR-40K-21).</title>
        <authorList>
            <person name="Munk C."/>
            <person name="Lapidus A."/>
            <person name="Copeland A."/>
            <person name="Jando M."/>
            <person name="Mayilraj S."/>
            <person name="Glavina Del Rio T."/>
            <person name="Nolan M."/>
            <person name="Chen F."/>
            <person name="Lucas S."/>
            <person name="Tice H."/>
            <person name="Cheng J.F."/>
            <person name="Han C."/>
            <person name="Detter J.C."/>
            <person name="Bruce D."/>
            <person name="Goodwin L."/>
            <person name="Chain P."/>
            <person name="Pitluck S."/>
            <person name="Goker M."/>
            <person name="Ovchinikova G."/>
            <person name="Pati A."/>
            <person name="Ivanova N."/>
            <person name="Mavromatis K."/>
            <person name="Chen A."/>
            <person name="Palaniappan K."/>
            <person name="Land M."/>
            <person name="Hauser L."/>
            <person name="Chang Y.J."/>
            <person name="Jeffries C.D."/>
            <person name="Bristow J."/>
            <person name="Eisen J.A."/>
            <person name="Markowitz V."/>
            <person name="Hugenholtz P."/>
            <person name="Kyrpides N.C."/>
            <person name="Klenk H.P."/>
        </authorList>
    </citation>
    <scope>NUCLEOTIDE SEQUENCE [LARGE SCALE GENOMIC DNA]</scope>
    <source>
        <strain evidence="9">DSM 44728 / CIP 108903 / NRRL B-16338 / NBRC 102104 / LLR-40K-21</strain>
    </source>
</reference>